<evidence type="ECO:0000256" key="2">
    <source>
        <dbReference type="ARBA" id="ARBA00012587"/>
    </source>
</evidence>
<dbReference type="InterPro" id="IPR026044">
    <property type="entry name" value="MltA"/>
</dbReference>
<comment type="catalytic activity">
    <reaction evidence="1">
        <text>Exolytic cleavage of the (1-&gt;4)-beta-glycosidic linkage between N-acetylmuramic acid (MurNAc) and N-acetylglucosamine (GlcNAc) residues in peptidoglycan, from either the reducing or the non-reducing ends of the peptidoglycan chains, with concomitant formation of a 1,6-anhydrobond in the MurNAc residue.</text>
        <dbReference type="EC" id="4.2.2.n1"/>
    </reaction>
</comment>
<dbReference type="InterPro" id="IPR010611">
    <property type="entry name" value="3D_dom"/>
</dbReference>
<keyword evidence="4" id="KW-0961">Cell wall biogenesis/degradation</keyword>
<feature type="signal peptide" evidence="6">
    <location>
        <begin position="1"/>
        <end position="24"/>
    </location>
</feature>
<dbReference type="CDD" id="cd14485">
    <property type="entry name" value="mltA_like_LT_A"/>
    <property type="match status" value="1"/>
</dbReference>
<reference evidence="8 9" key="1">
    <citation type="submission" date="2023-08" db="EMBL/GenBank/DDBJ databases">
        <title>New molecular markers tilS and rpoB for phylogenetic and monitoring studies of the genus Thiothrix biodiversity.</title>
        <authorList>
            <person name="Ravin N.V."/>
            <person name="Smolyakov D."/>
            <person name="Markov N.D."/>
            <person name="Beletsky A.V."/>
            <person name="Mardanov A.V."/>
            <person name="Rudenko T.S."/>
            <person name="Grabovich M.Y."/>
        </authorList>
    </citation>
    <scope>NUCLEOTIDE SEQUENCE [LARGE SCALE GENOMIC DNA]</scope>
    <source>
        <strain evidence="8 9">MK1</strain>
    </source>
</reference>
<dbReference type="PANTHER" id="PTHR30124">
    <property type="entry name" value="MEMBRANE-BOUND LYTIC MUREIN TRANSGLYCOSYLASE A"/>
    <property type="match status" value="1"/>
</dbReference>
<protein>
    <recommendedName>
        <fullName evidence="2">peptidoglycan lytic exotransglycosylase</fullName>
        <ecNumber evidence="2">4.2.2.n1</ecNumber>
    </recommendedName>
    <alternativeName>
        <fullName evidence="5">Murein hydrolase A</fullName>
    </alternativeName>
</protein>
<keyword evidence="3" id="KW-0456">Lyase</keyword>
<evidence type="ECO:0000256" key="1">
    <source>
        <dbReference type="ARBA" id="ARBA00001420"/>
    </source>
</evidence>
<keyword evidence="6" id="KW-0732">Signal</keyword>
<organism evidence="8 9">
    <name type="scientific">Thiothrix lacustris</name>
    <dbReference type="NCBI Taxonomy" id="525917"/>
    <lineage>
        <taxon>Bacteria</taxon>
        <taxon>Pseudomonadati</taxon>
        <taxon>Pseudomonadota</taxon>
        <taxon>Gammaproteobacteria</taxon>
        <taxon>Thiotrichales</taxon>
        <taxon>Thiotrichaceae</taxon>
        <taxon>Thiothrix</taxon>
    </lineage>
</organism>
<dbReference type="EMBL" id="CP133218">
    <property type="protein sequence ID" value="WML91976.1"/>
    <property type="molecule type" value="Genomic_DNA"/>
</dbReference>
<dbReference type="SUPFAM" id="SSF50685">
    <property type="entry name" value="Barwin-like endoglucanases"/>
    <property type="match status" value="1"/>
</dbReference>
<evidence type="ECO:0000313" key="9">
    <source>
        <dbReference type="Proteomes" id="UP001236657"/>
    </source>
</evidence>
<dbReference type="CDD" id="cd14668">
    <property type="entry name" value="mlta_B"/>
    <property type="match status" value="1"/>
</dbReference>
<keyword evidence="9" id="KW-1185">Reference proteome</keyword>
<gene>
    <name evidence="8" type="ORF">RCF98_06450</name>
</gene>
<sequence length="376" mass="41394">MLQRHMATTLLTVVITSVTTPSFAEAPLWESWAQPYPQRGEFAPSRQGSLQPRLQLAAYSTPAPLSNPIKQGLLDQARSLENKPQWQRSAPLGRTLVNKTLMETVQRLLNWQGALLPDALAQQFDLIPISSSNGKGHFTGYYTPLLEGSRIRTARFNVPVYSKPPNNLKNLSHADIARGALANKGLEVAWVDNAYLLYTAQLQGSARIHYTDNTTATLDYAGDNGHSFKSVASYLVSKGYKIGAMTHNNINQWLKNHPSVLFEVLTSNPRYIFFHETQNSPRTASGSLVIPGHTIAVDSRYIPHGSVLLAELPRLDAAGKNPNGTEWRILFAQDNGPAIKGDGRFDLYTGVGESASSATYSISGLHRVFMLVRKPT</sequence>
<evidence type="ECO:0000256" key="4">
    <source>
        <dbReference type="ARBA" id="ARBA00023316"/>
    </source>
</evidence>
<dbReference type="SMART" id="SM00925">
    <property type="entry name" value="MltA"/>
    <property type="match status" value="1"/>
</dbReference>
<name>A0ABY9MTI0_9GAMM</name>
<feature type="domain" description="Lytic transglycosylase MltA" evidence="7">
    <location>
        <begin position="145"/>
        <end position="275"/>
    </location>
</feature>
<dbReference type="InterPro" id="IPR036908">
    <property type="entry name" value="RlpA-like_sf"/>
</dbReference>
<dbReference type="Pfam" id="PF03562">
    <property type="entry name" value="MltA"/>
    <property type="match status" value="1"/>
</dbReference>
<dbReference type="EC" id="4.2.2.n1" evidence="2"/>
<dbReference type="RefSeq" id="WP_308896971.1">
    <property type="nucleotide sequence ID" value="NZ_CP133218.1"/>
</dbReference>
<feature type="chain" id="PRO_5045269372" description="peptidoglycan lytic exotransglycosylase" evidence="6">
    <location>
        <begin position="25"/>
        <end position="376"/>
    </location>
</feature>
<evidence type="ECO:0000313" key="8">
    <source>
        <dbReference type="EMBL" id="WML91976.1"/>
    </source>
</evidence>
<proteinExistence type="predicted"/>
<dbReference type="InterPro" id="IPR005300">
    <property type="entry name" value="MltA_B"/>
</dbReference>
<evidence type="ECO:0000256" key="3">
    <source>
        <dbReference type="ARBA" id="ARBA00023239"/>
    </source>
</evidence>
<evidence type="ECO:0000259" key="7">
    <source>
        <dbReference type="SMART" id="SM00925"/>
    </source>
</evidence>
<dbReference type="Proteomes" id="UP001236657">
    <property type="component" value="Chromosome"/>
</dbReference>
<dbReference type="Gene3D" id="2.40.40.10">
    <property type="entry name" value="RlpA-like domain"/>
    <property type="match status" value="2"/>
</dbReference>
<accession>A0ABY9MTI0</accession>
<dbReference type="Gene3D" id="2.40.240.50">
    <property type="entry name" value="Barwin-like endoglucanases"/>
    <property type="match status" value="2"/>
</dbReference>
<dbReference type="PANTHER" id="PTHR30124:SF0">
    <property type="entry name" value="MEMBRANE-BOUND LYTIC MUREIN TRANSGLYCOSYLASE A"/>
    <property type="match status" value="1"/>
</dbReference>
<evidence type="ECO:0000256" key="5">
    <source>
        <dbReference type="ARBA" id="ARBA00030918"/>
    </source>
</evidence>
<evidence type="ECO:0000256" key="6">
    <source>
        <dbReference type="SAM" id="SignalP"/>
    </source>
</evidence>
<dbReference type="Pfam" id="PF06725">
    <property type="entry name" value="3D"/>
    <property type="match status" value="1"/>
</dbReference>